<evidence type="ECO:0000313" key="2">
    <source>
        <dbReference type="EMBL" id="KAG2498531.1"/>
    </source>
</evidence>
<keyword evidence="1" id="KW-0732">Signal</keyword>
<protein>
    <submittedName>
        <fullName evidence="2">Uncharacterized protein</fullName>
    </submittedName>
</protein>
<dbReference type="AlphaFoldDB" id="A0A835YCX3"/>
<proteinExistence type="predicted"/>
<gene>
    <name evidence="2" type="ORF">HYH03_003781</name>
</gene>
<reference evidence="2" key="1">
    <citation type="journal article" date="2020" name="bioRxiv">
        <title>Comparative genomics of Chlamydomonas.</title>
        <authorList>
            <person name="Craig R.J."/>
            <person name="Hasan A.R."/>
            <person name="Ness R.W."/>
            <person name="Keightley P.D."/>
        </authorList>
    </citation>
    <scope>NUCLEOTIDE SEQUENCE</scope>
    <source>
        <strain evidence="2">CCAP 11/70</strain>
    </source>
</reference>
<keyword evidence="3" id="KW-1185">Reference proteome</keyword>
<evidence type="ECO:0000313" key="3">
    <source>
        <dbReference type="Proteomes" id="UP000612055"/>
    </source>
</evidence>
<accession>A0A835YCX3</accession>
<feature type="chain" id="PRO_5032840912" evidence="1">
    <location>
        <begin position="25"/>
        <end position="169"/>
    </location>
</feature>
<sequence length="169" mass="17509">MAPRHPTLLLLLGVGLSLAVSASATCCEDCRNLQGDDLVFHCFEQVFRGRGGGAAGHCHNCVSASDCLDLSRSVAGNVAEAACSVARDKCGAAAALAQALQVTRPQCYRAAKNVCLTYARDYAQDGSGSCSGYTGGYGSCDAGTFRSYVDEELESLCDRVGKGIAISLP</sequence>
<name>A0A835YCX3_9CHLO</name>
<dbReference type="Proteomes" id="UP000612055">
    <property type="component" value="Unassembled WGS sequence"/>
</dbReference>
<dbReference type="EMBL" id="JAEHOE010000010">
    <property type="protein sequence ID" value="KAG2498531.1"/>
    <property type="molecule type" value="Genomic_DNA"/>
</dbReference>
<feature type="signal peptide" evidence="1">
    <location>
        <begin position="1"/>
        <end position="24"/>
    </location>
</feature>
<dbReference type="OrthoDB" id="535030at2759"/>
<organism evidence="2 3">
    <name type="scientific">Edaphochlamys debaryana</name>
    <dbReference type="NCBI Taxonomy" id="47281"/>
    <lineage>
        <taxon>Eukaryota</taxon>
        <taxon>Viridiplantae</taxon>
        <taxon>Chlorophyta</taxon>
        <taxon>core chlorophytes</taxon>
        <taxon>Chlorophyceae</taxon>
        <taxon>CS clade</taxon>
        <taxon>Chlamydomonadales</taxon>
        <taxon>Chlamydomonadales incertae sedis</taxon>
        <taxon>Edaphochlamys</taxon>
    </lineage>
</organism>
<comment type="caution">
    <text evidence="2">The sequence shown here is derived from an EMBL/GenBank/DDBJ whole genome shotgun (WGS) entry which is preliminary data.</text>
</comment>
<evidence type="ECO:0000256" key="1">
    <source>
        <dbReference type="SAM" id="SignalP"/>
    </source>
</evidence>